<organism evidence="1 2">
    <name type="scientific">Planosporangium thailandense</name>
    <dbReference type="NCBI Taxonomy" id="765197"/>
    <lineage>
        <taxon>Bacteria</taxon>
        <taxon>Bacillati</taxon>
        <taxon>Actinomycetota</taxon>
        <taxon>Actinomycetes</taxon>
        <taxon>Micromonosporales</taxon>
        <taxon>Micromonosporaceae</taxon>
        <taxon>Planosporangium</taxon>
    </lineage>
</organism>
<proteinExistence type="predicted"/>
<evidence type="ECO:0000313" key="2">
    <source>
        <dbReference type="Proteomes" id="UP000722989"/>
    </source>
</evidence>
<dbReference type="RefSeq" id="WP_167928787.1">
    <property type="nucleotide sequence ID" value="NZ_JAATVY010000039.1"/>
</dbReference>
<protein>
    <submittedName>
        <fullName evidence="1">Uncharacterized protein</fullName>
    </submittedName>
</protein>
<dbReference type="Proteomes" id="UP000722989">
    <property type="component" value="Unassembled WGS sequence"/>
</dbReference>
<gene>
    <name evidence="1" type="ORF">HC031_29895</name>
</gene>
<keyword evidence="2" id="KW-1185">Reference proteome</keyword>
<dbReference type="EMBL" id="JAATVY010000039">
    <property type="protein sequence ID" value="NJC73894.1"/>
    <property type="molecule type" value="Genomic_DNA"/>
</dbReference>
<sequence length="69" mass="7373">MTMMYEAPVRRPASPAAGASVRTCSACGRPLPALTRDEYTRARAGLVASRGICVCREPQAASPWHGERA</sequence>
<comment type="caution">
    <text evidence="1">The sequence shown here is derived from an EMBL/GenBank/DDBJ whole genome shotgun (WGS) entry which is preliminary data.</text>
</comment>
<reference evidence="1 2" key="1">
    <citation type="submission" date="2020-03" db="EMBL/GenBank/DDBJ databases">
        <title>WGS of the type strain of Planosporangium spp.</title>
        <authorList>
            <person name="Thawai C."/>
        </authorList>
    </citation>
    <scope>NUCLEOTIDE SEQUENCE [LARGE SCALE GENOMIC DNA]</scope>
    <source>
        <strain evidence="1 2">TBRC 5610</strain>
    </source>
</reference>
<accession>A0ABX0Y9H7</accession>
<name>A0ABX0Y9H7_9ACTN</name>
<evidence type="ECO:0000313" key="1">
    <source>
        <dbReference type="EMBL" id="NJC73894.1"/>
    </source>
</evidence>